<evidence type="ECO:0008006" key="4">
    <source>
        <dbReference type="Google" id="ProtNLM"/>
    </source>
</evidence>
<keyword evidence="3" id="KW-1185">Reference proteome</keyword>
<accession>A0A6N7YP17</accession>
<reference evidence="2 3" key="1">
    <citation type="submission" date="2019-11" db="EMBL/GenBank/DDBJ databases">
        <title>Draft genome of Amycolatopsis RM579.</title>
        <authorList>
            <person name="Duangmal K."/>
            <person name="Mingma R."/>
        </authorList>
    </citation>
    <scope>NUCLEOTIDE SEQUENCE [LARGE SCALE GENOMIC DNA]</scope>
    <source>
        <strain evidence="2 3">RM579</strain>
    </source>
</reference>
<evidence type="ECO:0000313" key="3">
    <source>
        <dbReference type="Proteomes" id="UP000440096"/>
    </source>
</evidence>
<sequence>MPARPIFRPRAIEEYRRRTEKDIVPRLVGRPIIVCAWILLVLLVGAAALAWSIRIPTYLSAPGLVVGPQELRAADAGAAAVLFLPPDQSSQVLVGRTVKMRIGSSDTYAQGAIAQVESGAISPEAARERYRVEVGSDLITEPSVVATVRLGQALPAVTYAGSRITAEVDSGSQRLLALLPGFARAAG</sequence>
<dbReference type="OrthoDB" id="4321691at2"/>
<keyword evidence="1" id="KW-0812">Transmembrane</keyword>
<protein>
    <recommendedName>
        <fullName evidence="4">HlyD family efflux transporter periplasmic adaptor subunit</fullName>
    </recommendedName>
</protein>
<comment type="caution">
    <text evidence="2">The sequence shown here is derived from an EMBL/GenBank/DDBJ whole genome shotgun (WGS) entry which is preliminary data.</text>
</comment>
<gene>
    <name evidence="2" type="ORF">GKO32_07110</name>
</gene>
<keyword evidence="1" id="KW-1133">Transmembrane helix</keyword>
<dbReference type="EMBL" id="WMBA01000007">
    <property type="protein sequence ID" value="MTD53752.1"/>
    <property type="molecule type" value="Genomic_DNA"/>
</dbReference>
<name>A0A6N7YP17_9PSEU</name>
<dbReference type="Proteomes" id="UP000440096">
    <property type="component" value="Unassembled WGS sequence"/>
</dbReference>
<evidence type="ECO:0000313" key="2">
    <source>
        <dbReference type="EMBL" id="MTD53752.1"/>
    </source>
</evidence>
<keyword evidence="1" id="KW-0472">Membrane</keyword>
<dbReference type="AlphaFoldDB" id="A0A6N7YP17"/>
<organism evidence="2 3">
    <name type="scientific">Amycolatopsis pithecellobii</name>
    <dbReference type="NCBI Taxonomy" id="664692"/>
    <lineage>
        <taxon>Bacteria</taxon>
        <taxon>Bacillati</taxon>
        <taxon>Actinomycetota</taxon>
        <taxon>Actinomycetes</taxon>
        <taxon>Pseudonocardiales</taxon>
        <taxon>Pseudonocardiaceae</taxon>
        <taxon>Amycolatopsis</taxon>
    </lineage>
</organism>
<evidence type="ECO:0000256" key="1">
    <source>
        <dbReference type="SAM" id="Phobius"/>
    </source>
</evidence>
<proteinExistence type="predicted"/>
<feature type="transmembrane region" description="Helical" evidence="1">
    <location>
        <begin position="27"/>
        <end position="51"/>
    </location>
</feature>
<dbReference type="RefSeq" id="WP_154755980.1">
    <property type="nucleotide sequence ID" value="NZ_WMBA01000007.1"/>
</dbReference>